<dbReference type="RefSeq" id="WP_225551627.1">
    <property type="nucleotide sequence ID" value="NZ_JADEYP010000004.1"/>
</dbReference>
<accession>A0ABS7Z420</accession>
<evidence type="ECO:0008006" key="3">
    <source>
        <dbReference type="Google" id="ProtNLM"/>
    </source>
</evidence>
<evidence type="ECO:0000313" key="1">
    <source>
        <dbReference type="EMBL" id="MCA5004302.1"/>
    </source>
</evidence>
<name>A0ABS7Z420_9SPHI</name>
<gene>
    <name evidence="1" type="ORF">IPZ78_03915</name>
</gene>
<protein>
    <recommendedName>
        <fullName evidence="3">DUF4369 domain-containing protein</fullName>
    </recommendedName>
</protein>
<organism evidence="1 2">
    <name type="scientific">Sphingobacterium bovistauri</name>
    <dbReference type="NCBI Taxonomy" id="2781959"/>
    <lineage>
        <taxon>Bacteria</taxon>
        <taxon>Pseudomonadati</taxon>
        <taxon>Bacteroidota</taxon>
        <taxon>Sphingobacteriia</taxon>
        <taxon>Sphingobacteriales</taxon>
        <taxon>Sphingobacteriaceae</taxon>
        <taxon>Sphingobacterium</taxon>
    </lineage>
</organism>
<reference evidence="1" key="1">
    <citation type="submission" date="2020-10" db="EMBL/GenBank/DDBJ databases">
        <authorList>
            <person name="Lu T."/>
            <person name="Wang Q."/>
            <person name="Han X."/>
        </authorList>
    </citation>
    <scope>NUCLEOTIDE SEQUENCE</scope>
    <source>
        <strain evidence="1">WQ 366</strain>
    </source>
</reference>
<proteinExistence type="predicted"/>
<comment type="caution">
    <text evidence="1">The sequence shown here is derived from an EMBL/GenBank/DDBJ whole genome shotgun (WGS) entry which is preliminary data.</text>
</comment>
<evidence type="ECO:0000313" key="2">
    <source>
        <dbReference type="Proteomes" id="UP001165302"/>
    </source>
</evidence>
<sequence>MMKYIYIFICFFIISCHSIDDKLIVDIEIPLEQAYVEIYHTVSGDKIYSSFYEDLNGKQLSIESLPEDMYTICLVWERTFVPHKLFKRKEGKIVFDIDNKFYLIKDIYLNRNQDNRIKLRLNEVLSKEDMETANYYQDVLDVISTSEDLALSLVYEHVYEEADSLNETQHKIWSRNLIDYIAKNNWDEARKVNILLKSDSLDRFKSEFVNMKFNSLAVSNTESPVSTYYIFKDLLANRNFNDFRKAFFLLEGRAKLSPYYRMVKNQYDNID</sequence>
<dbReference type="Proteomes" id="UP001165302">
    <property type="component" value="Unassembled WGS sequence"/>
</dbReference>
<dbReference type="PROSITE" id="PS51257">
    <property type="entry name" value="PROKAR_LIPOPROTEIN"/>
    <property type="match status" value="1"/>
</dbReference>
<dbReference type="EMBL" id="JADEYP010000004">
    <property type="protein sequence ID" value="MCA5004302.1"/>
    <property type="molecule type" value="Genomic_DNA"/>
</dbReference>
<keyword evidence="2" id="KW-1185">Reference proteome</keyword>